<name>A0A840Q4V0_9PSEU</name>
<keyword evidence="4" id="KW-1185">Reference proteome</keyword>
<dbReference type="Pfam" id="PF03702">
    <property type="entry name" value="AnmK"/>
    <property type="match status" value="1"/>
</dbReference>
<dbReference type="RefSeq" id="WP_184726830.1">
    <property type="nucleotide sequence ID" value="NZ_JACHIW010000001.1"/>
</dbReference>
<dbReference type="GO" id="GO:0006040">
    <property type="term" value="P:amino sugar metabolic process"/>
    <property type="evidence" value="ECO:0007669"/>
    <property type="project" value="InterPro"/>
</dbReference>
<comment type="pathway">
    <text evidence="1">Cell wall biogenesis; peptidoglycan recycling.</text>
</comment>
<evidence type="ECO:0000256" key="1">
    <source>
        <dbReference type="HAMAP-Rule" id="MF_01270"/>
    </source>
</evidence>
<dbReference type="Gene3D" id="3.30.420.40">
    <property type="match status" value="2"/>
</dbReference>
<dbReference type="AlphaFoldDB" id="A0A840Q4V0"/>
<dbReference type="InterPro" id="IPR043129">
    <property type="entry name" value="ATPase_NBD"/>
</dbReference>
<dbReference type="GO" id="GO:0016773">
    <property type="term" value="F:phosphotransferase activity, alcohol group as acceptor"/>
    <property type="evidence" value="ECO:0007669"/>
    <property type="project" value="UniProtKB-UniRule"/>
</dbReference>
<keyword evidence="1" id="KW-0547">Nucleotide-binding</keyword>
<dbReference type="HAMAP" id="MF_01270">
    <property type="entry name" value="AnhMurNAc_kinase"/>
    <property type="match status" value="1"/>
</dbReference>
<proteinExistence type="inferred from homology"/>
<dbReference type="PANTHER" id="PTHR30605">
    <property type="entry name" value="ANHYDRO-N-ACETYLMURAMIC ACID KINASE"/>
    <property type="match status" value="1"/>
</dbReference>
<keyword evidence="1 3" id="KW-0808">Transferase</keyword>
<comment type="caution">
    <text evidence="3">The sequence shown here is derived from an EMBL/GenBank/DDBJ whole genome shotgun (WGS) entry which is preliminary data.</text>
</comment>
<feature type="binding site" evidence="1">
    <location>
        <begin position="12"/>
        <end position="19"/>
    </location>
    <ligand>
        <name>ATP</name>
        <dbReference type="ChEBI" id="CHEBI:30616"/>
    </ligand>
</feature>
<keyword evidence="1" id="KW-0119">Carbohydrate metabolism</keyword>
<dbReference type="InterPro" id="IPR005338">
    <property type="entry name" value="Anhydro_N_Ac-Mur_kinase"/>
</dbReference>
<protein>
    <recommendedName>
        <fullName evidence="1">Anhydro-N-acetylmuramic acid kinase</fullName>
        <ecNumber evidence="1">2.7.1.170</ecNumber>
    </recommendedName>
    <alternativeName>
        <fullName evidence="1">AnhMurNAc kinase</fullName>
    </alternativeName>
</protein>
<reference evidence="3 4" key="1">
    <citation type="submission" date="2020-08" db="EMBL/GenBank/DDBJ databases">
        <title>Sequencing the genomes of 1000 actinobacteria strains.</title>
        <authorList>
            <person name="Klenk H.-P."/>
        </authorList>
    </citation>
    <scope>NUCLEOTIDE SEQUENCE [LARGE SCALE GENOMIC DNA]</scope>
    <source>
        <strain evidence="3 4">DSM 45584</strain>
    </source>
</reference>
<gene>
    <name evidence="1" type="primary">anmK</name>
    <name evidence="3" type="ORF">BJ970_003040</name>
</gene>
<keyword evidence="1 3" id="KW-0418">Kinase</keyword>
<sequence length="396" mass="41329">MTWCRVLGLLSGTSMDGVDVAAAELRLDGDTVELRPLGASVLRYPGVLHEKLLAVLPSARNGAAEQCGAEDLCQLDTYVGQQFAAAARLGVELAGGRADLVASLGQTLYHWVQGSGRVRGTLQIGQPAWIAEATGLPVVSDLRARDVASGGQGAPLAGVFDALWLADEPGTTVALNIGGIANITVVGGRCPLAYDTGPGNALIDLAARRVTGVPQDTDGRIAATGTVHPQLLEELRADAYYRRPAPKSTGKEYFNADYLTRALDKLHDEVSAGDLLATLTELTARTIADACRTEQAAKVVASGGGVRNPVLLAALRRRLDVPLVVSDELGMPADSKEAFLTALLGFLTWHGITGNTPGTTGATVPRVLGSITPGSGALRLPEPATEQPKRLRLQLA</sequence>
<comment type="catalytic activity">
    <reaction evidence="1">
        <text>1,6-anhydro-N-acetyl-beta-muramate + ATP + H2O = N-acetyl-D-muramate 6-phosphate + ADP + H(+)</text>
        <dbReference type="Rhea" id="RHEA:24952"/>
        <dbReference type="ChEBI" id="CHEBI:15377"/>
        <dbReference type="ChEBI" id="CHEBI:15378"/>
        <dbReference type="ChEBI" id="CHEBI:30616"/>
        <dbReference type="ChEBI" id="CHEBI:58690"/>
        <dbReference type="ChEBI" id="CHEBI:58722"/>
        <dbReference type="ChEBI" id="CHEBI:456216"/>
        <dbReference type="EC" id="2.7.1.170"/>
    </reaction>
</comment>
<dbReference type="UniPathway" id="UPA00343"/>
<evidence type="ECO:0000256" key="2">
    <source>
        <dbReference type="SAM" id="MobiDB-lite"/>
    </source>
</evidence>
<feature type="region of interest" description="Disordered" evidence="2">
    <location>
        <begin position="375"/>
        <end position="396"/>
    </location>
</feature>
<comment type="similarity">
    <text evidence="1">Belongs to the anhydro-N-acetylmuramic acid kinase family.</text>
</comment>
<dbReference type="GO" id="GO:0009254">
    <property type="term" value="P:peptidoglycan turnover"/>
    <property type="evidence" value="ECO:0007669"/>
    <property type="project" value="UniProtKB-UniRule"/>
</dbReference>
<keyword evidence="1" id="KW-0067">ATP-binding</keyword>
<dbReference type="EMBL" id="JACHIW010000001">
    <property type="protein sequence ID" value="MBB5155506.1"/>
    <property type="molecule type" value="Genomic_DNA"/>
</dbReference>
<organism evidence="3 4">
    <name type="scientific">Saccharopolyspora phatthalungensis</name>
    <dbReference type="NCBI Taxonomy" id="664693"/>
    <lineage>
        <taxon>Bacteria</taxon>
        <taxon>Bacillati</taxon>
        <taxon>Actinomycetota</taxon>
        <taxon>Actinomycetes</taxon>
        <taxon>Pseudonocardiales</taxon>
        <taxon>Pseudonocardiaceae</taxon>
        <taxon>Saccharopolyspora</taxon>
    </lineage>
</organism>
<dbReference type="PANTHER" id="PTHR30605:SF0">
    <property type="entry name" value="ANHYDRO-N-ACETYLMURAMIC ACID KINASE"/>
    <property type="match status" value="1"/>
</dbReference>
<dbReference type="GO" id="GO:0097175">
    <property type="term" value="P:1,6-anhydro-N-acetyl-beta-muramic acid catabolic process"/>
    <property type="evidence" value="ECO:0007669"/>
    <property type="project" value="UniProtKB-UniRule"/>
</dbReference>
<evidence type="ECO:0000313" key="4">
    <source>
        <dbReference type="Proteomes" id="UP000584374"/>
    </source>
</evidence>
<comment type="pathway">
    <text evidence="1">Amino-sugar metabolism; 1,6-anhydro-N-acetylmuramate degradation.</text>
</comment>
<dbReference type="Proteomes" id="UP000584374">
    <property type="component" value="Unassembled WGS sequence"/>
</dbReference>
<dbReference type="SUPFAM" id="SSF53067">
    <property type="entry name" value="Actin-like ATPase domain"/>
    <property type="match status" value="1"/>
</dbReference>
<dbReference type="GO" id="GO:0016301">
    <property type="term" value="F:kinase activity"/>
    <property type="evidence" value="ECO:0007669"/>
    <property type="project" value="UniProtKB-KW"/>
</dbReference>
<dbReference type="GO" id="GO:0005524">
    <property type="term" value="F:ATP binding"/>
    <property type="evidence" value="ECO:0007669"/>
    <property type="project" value="UniProtKB-UniRule"/>
</dbReference>
<dbReference type="EC" id="2.7.1.170" evidence="1"/>
<evidence type="ECO:0000313" key="3">
    <source>
        <dbReference type="EMBL" id="MBB5155506.1"/>
    </source>
</evidence>
<dbReference type="UniPathway" id="UPA00544"/>
<dbReference type="NCBIfam" id="NF007146">
    <property type="entry name" value="PRK09585.2-6"/>
    <property type="match status" value="1"/>
</dbReference>
<accession>A0A840Q4V0</accession>
<comment type="function">
    <text evidence="1">Catalyzes the specific phosphorylation of 1,6-anhydro-N-acetylmuramic acid (anhMurNAc) with the simultaneous cleavage of the 1,6-anhydro ring, generating MurNAc-6-P. Is required for the utilization of anhMurNAc either imported from the medium or derived from its own cell wall murein, and thus plays a role in cell wall recycling.</text>
</comment>